<proteinExistence type="predicted"/>
<feature type="region of interest" description="Disordered" evidence="1">
    <location>
        <begin position="1"/>
        <end position="23"/>
    </location>
</feature>
<sequence length="23" mass="2561">MALPIIDQPALTDREGEKHARAQ</sequence>
<reference evidence="2" key="1">
    <citation type="submission" date="2014-09" db="EMBL/GenBank/DDBJ databases">
        <authorList>
            <person name="Magalhaes I.L.F."/>
            <person name="Oliveira U."/>
            <person name="Santos F.R."/>
            <person name="Vidigal T.H.D.A."/>
            <person name="Brescovit A.D."/>
            <person name="Santos A.J."/>
        </authorList>
    </citation>
    <scope>NUCLEOTIDE SEQUENCE</scope>
    <source>
        <tissue evidence="2">Shoot tissue taken approximately 20 cm above the soil surface</tissue>
    </source>
</reference>
<dbReference type="EMBL" id="GBRH01247435">
    <property type="protein sequence ID" value="JAD50460.1"/>
    <property type="molecule type" value="Transcribed_RNA"/>
</dbReference>
<name>A0A0A9ANE3_ARUDO</name>
<protein>
    <submittedName>
        <fullName evidence="2">Uncharacterized protein</fullName>
    </submittedName>
</protein>
<feature type="compositionally biased region" description="Basic and acidic residues" evidence="1">
    <location>
        <begin position="12"/>
        <end position="23"/>
    </location>
</feature>
<evidence type="ECO:0000256" key="1">
    <source>
        <dbReference type="SAM" id="MobiDB-lite"/>
    </source>
</evidence>
<dbReference type="AlphaFoldDB" id="A0A0A9ANE3"/>
<accession>A0A0A9ANE3</accession>
<reference evidence="2" key="2">
    <citation type="journal article" date="2015" name="Data Brief">
        <title>Shoot transcriptome of the giant reed, Arundo donax.</title>
        <authorList>
            <person name="Barrero R.A."/>
            <person name="Guerrero F.D."/>
            <person name="Moolhuijzen P."/>
            <person name="Goolsby J.A."/>
            <person name="Tidwell J."/>
            <person name="Bellgard S.E."/>
            <person name="Bellgard M.I."/>
        </authorList>
    </citation>
    <scope>NUCLEOTIDE SEQUENCE</scope>
    <source>
        <tissue evidence="2">Shoot tissue taken approximately 20 cm above the soil surface</tissue>
    </source>
</reference>
<evidence type="ECO:0000313" key="2">
    <source>
        <dbReference type="EMBL" id="JAD50460.1"/>
    </source>
</evidence>
<organism evidence="2">
    <name type="scientific">Arundo donax</name>
    <name type="common">Giant reed</name>
    <name type="synonym">Donax arundinaceus</name>
    <dbReference type="NCBI Taxonomy" id="35708"/>
    <lineage>
        <taxon>Eukaryota</taxon>
        <taxon>Viridiplantae</taxon>
        <taxon>Streptophyta</taxon>
        <taxon>Embryophyta</taxon>
        <taxon>Tracheophyta</taxon>
        <taxon>Spermatophyta</taxon>
        <taxon>Magnoliopsida</taxon>
        <taxon>Liliopsida</taxon>
        <taxon>Poales</taxon>
        <taxon>Poaceae</taxon>
        <taxon>PACMAD clade</taxon>
        <taxon>Arundinoideae</taxon>
        <taxon>Arundineae</taxon>
        <taxon>Arundo</taxon>
    </lineage>
</organism>